<proteinExistence type="inferred from homology"/>
<keyword evidence="5" id="KW-0819">tRNA processing</keyword>
<dbReference type="SUPFAM" id="SSF53067">
    <property type="entry name" value="Actin-like ATPase domain"/>
    <property type="match status" value="2"/>
</dbReference>
<evidence type="ECO:0000256" key="3">
    <source>
        <dbReference type="ARBA" id="ARBA00019012"/>
    </source>
</evidence>
<evidence type="ECO:0000313" key="8">
    <source>
        <dbReference type="EMBL" id="BAO00577.1"/>
    </source>
</evidence>
<dbReference type="InterPro" id="IPR022496">
    <property type="entry name" value="T6A_TsaB"/>
</dbReference>
<dbReference type="KEGG" id="hhs:HHS_06070"/>
<organism evidence="8 9">
    <name type="scientific">Candidatus Pantoea carbekii</name>
    <dbReference type="NCBI Taxonomy" id="1235990"/>
    <lineage>
        <taxon>Bacteria</taxon>
        <taxon>Pseudomonadati</taxon>
        <taxon>Pseudomonadota</taxon>
        <taxon>Gammaproteobacteria</taxon>
        <taxon>Enterobacterales</taxon>
        <taxon>Erwiniaceae</taxon>
        <taxon>Pantoea</taxon>
    </lineage>
</organism>
<dbReference type="EMBL" id="AP012554">
    <property type="protein sequence ID" value="BAO00577.1"/>
    <property type="molecule type" value="Genomic_DNA"/>
</dbReference>
<dbReference type="GO" id="GO:0002949">
    <property type="term" value="P:tRNA threonylcarbamoyladenosine modification"/>
    <property type="evidence" value="ECO:0007669"/>
    <property type="project" value="InterPro"/>
</dbReference>
<keyword evidence="4" id="KW-0963">Cytoplasm</keyword>
<evidence type="ECO:0000259" key="7">
    <source>
        <dbReference type="Pfam" id="PF00814"/>
    </source>
</evidence>
<comment type="subcellular location">
    <subcellularLocation>
        <location evidence="1">Cytoplasm</location>
    </subcellularLocation>
</comment>
<accession>U3U7Z3</accession>
<comment type="similarity">
    <text evidence="2">Belongs to the KAE1 / TsaD family. TsaB subfamily.</text>
</comment>
<evidence type="ECO:0000256" key="1">
    <source>
        <dbReference type="ARBA" id="ARBA00004496"/>
    </source>
</evidence>
<feature type="domain" description="Gcp-like" evidence="7">
    <location>
        <begin position="30"/>
        <end position="136"/>
    </location>
</feature>
<dbReference type="InterPro" id="IPR043129">
    <property type="entry name" value="ATPase_NBD"/>
</dbReference>
<evidence type="ECO:0000256" key="5">
    <source>
        <dbReference type="ARBA" id="ARBA00022694"/>
    </source>
</evidence>
<evidence type="ECO:0000256" key="4">
    <source>
        <dbReference type="ARBA" id="ARBA00022490"/>
    </source>
</evidence>
<dbReference type="NCBIfam" id="TIGR03725">
    <property type="entry name" value="T6A_YeaZ"/>
    <property type="match status" value="1"/>
</dbReference>
<dbReference type="FunFam" id="3.30.420.40:FF:000097">
    <property type="entry name" value="tRNA threonylcarbamoyladenosine biosynthesis protein TsaB"/>
    <property type="match status" value="1"/>
</dbReference>
<protein>
    <recommendedName>
        <fullName evidence="3">tRNA threonylcarbamoyladenosine biosynthesis protein TsaB</fullName>
    </recommendedName>
    <alternativeName>
        <fullName evidence="6">t(6)A37 threonylcarbamoyladenosine biosynthesis protein TsaB</fullName>
    </alternativeName>
</protein>
<dbReference type="CDD" id="cd24032">
    <property type="entry name" value="ASKHA_NBD_TsaB"/>
    <property type="match status" value="1"/>
</dbReference>
<evidence type="ECO:0000256" key="6">
    <source>
        <dbReference type="ARBA" id="ARBA00032446"/>
    </source>
</evidence>
<dbReference type="Proteomes" id="UP000016900">
    <property type="component" value="Chromosome"/>
</dbReference>
<evidence type="ECO:0000256" key="2">
    <source>
        <dbReference type="ARBA" id="ARBA00010493"/>
    </source>
</evidence>
<name>U3U7Z3_9GAMM</name>
<dbReference type="OrthoDB" id="9809995at2"/>
<keyword evidence="9" id="KW-1185">Reference proteome</keyword>
<dbReference type="STRING" id="1235990.BMSBPS_0236"/>
<dbReference type="InterPro" id="IPR000905">
    <property type="entry name" value="Gcp-like_dom"/>
</dbReference>
<dbReference type="GO" id="GO:0005829">
    <property type="term" value="C:cytosol"/>
    <property type="evidence" value="ECO:0007669"/>
    <property type="project" value="TreeGrafter"/>
</dbReference>
<evidence type="ECO:0000313" key="9">
    <source>
        <dbReference type="Proteomes" id="UP000016900"/>
    </source>
</evidence>
<dbReference type="Gene3D" id="3.30.420.40">
    <property type="match status" value="2"/>
</dbReference>
<dbReference type="PANTHER" id="PTHR11735">
    <property type="entry name" value="TRNA N6-ADENOSINE THREONYLCARBAMOYLTRANSFERASE"/>
    <property type="match status" value="1"/>
</dbReference>
<dbReference type="Pfam" id="PF00814">
    <property type="entry name" value="TsaD"/>
    <property type="match status" value="1"/>
</dbReference>
<dbReference type="PATRIC" id="fig|1235990.3.peg.604"/>
<gene>
    <name evidence="8" type="ORF">HHS_06070</name>
</gene>
<sequence length="231" mass="25772">MSIKILALDTTTEAHSVALINNEKIDARFEIAPRLHTQRILPIIKELLYKQNMRLGEIDLLAFGHGPGSFTGIRIAISITQGLALGAHLPIVGISSLVTMAQSAWNQIAATHVLAGINARMGEIYWAEYQRNDQGIWTGKETILSIKIVLSRIATLKGKWAIVGNIWKIYPELSKTVPDLQLIETNIILPIAKDMLPLASRAWQRREIKKVEDAIPVYLRNEIAWAKNSNP</sequence>
<dbReference type="AlphaFoldDB" id="U3U7Z3"/>
<dbReference type="PANTHER" id="PTHR11735:SF11">
    <property type="entry name" value="TRNA THREONYLCARBAMOYLADENOSINE BIOSYNTHESIS PROTEIN TSAB"/>
    <property type="match status" value="1"/>
</dbReference>
<dbReference type="eggNOG" id="COG1214">
    <property type="taxonomic scope" value="Bacteria"/>
</dbReference>
<reference evidence="8 9" key="1">
    <citation type="submission" date="2012-10" db="EMBL/GenBank/DDBJ databases">
        <title>Genome sequence of the symbiont of the pentatomidae stink bug Halyomorpha halys.</title>
        <authorList>
            <person name="Kobayashi H."/>
            <person name="Fujii-Muramatsu R."/>
            <person name="Takeishi K."/>
            <person name="Noda H."/>
        </authorList>
    </citation>
    <scope>NUCLEOTIDE SEQUENCE [LARGE SCALE GENOMIC DNA]</scope>
</reference>